<proteinExistence type="predicted"/>
<dbReference type="PROSITE" id="PS51094">
    <property type="entry name" value="PTS_EIIA_TYPE_2"/>
    <property type="match status" value="1"/>
</dbReference>
<dbReference type="Gene3D" id="3.40.930.10">
    <property type="entry name" value="Mannitol-specific EII, Chain A"/>
    <property type="match status" value="1"/>
</dbReference>
<dbReference type="EMBL" id="OBEK01000007">
    <property type="protein sequence ID" value="SNZ17951.1"/>
    <property type="molecule type" value="Genomic_DNA"/>
</dbReference>
<dbReference type="InterPro" id="IPR002178">
    <property type="entry name" value="PTS_EIIA_type-2_dom"/>
</dbReference>
<evidence type="ECO:0000313" key="3">
    <source>
        <dbReference type="Proteomes" id="UP000219356"/>
    </source>
</evidence>
<dbReference type="PANTHER" id="PTHR47738">
    <property type="entry name" value="PTS SYSTEM FRUCTOSE-LIKE EIIA COMPONENT-RELATED"/>
    <property type="match status" value="1"/>
</dbReference>
<dbReference type="OrthoDB" id="2192665at2"/>
<evidence type="ECO:0000313" key="2">
    <source>
        <dbReference type="EMBL" id="SNZ17951.1"/>
    </source>
</evidence>
<name>A0A285PDK7_9BACI</name>
<dbReference type="RefSeq" id="WP_097043566.1">
    <property type="nucleotide sequence ID" value="NZ_OBEK01000007.1"/>
</dbReference>
<dbReference type="Pfam" id="PF00359">
    <property type="entry name" value="PTS_EIIA_2"/>
    <property type="match status" value="1"/>
</dbReference>
<keyword evidence="3" id="KW-1185">Reference proteome</keyword>
<evidence type="ECO:0000259" key="1">
    <source>
        <dbReference type="PROSITE" id="PS51094"/>
    </source>
</evidence>
<protein>
    <submittedName>
        <fullName evidence="2">PTS system, nitrogen regulatory IIA component</fullName>
    </submittedName>
</protein>
<sequence>MQDDSFYQIYSNAALSTKNEVYVFLSNVARLEDPLQKEAVVKQLIQREGQGSMLIAEHVVLPHIESNKVGKSQIILIRLLHSIESWDAETKDIRLIIGVLLKENEDVQIKQKIASFMRALADEEYVDRLLTIEEEADFYKQIKR</sequence>
<gene>
    <name evidence="2" type="ORF">SAMN05421503_3415</name>
</gene>
<dbReference type="PANTHER" id="PTHR47738:SF1">
    <property type="entry name" value="NITROGEN REGULATORY PROTEIN"/>
    <property type="match status" value="1"/>
</dbReference>
<reference evidence="3" key="1">
    <citation type="submission" date="2017-09" db="EMBL/GenBank/DDBJ databases">
        <authorList>
            <person name="Varghese N."/>
            <person name="Submissions S."/>
        </authorList>
    </citation>
    <scope>NUCLEOTIDE SEQUENCE [LARGE SCALE GENOMIC DNA]</scope>
    <source>
        <strain evidence="3">CGMCC 1.8913</strain>
    </source>
</reference>
<dbReference type="InterPro" id="IPR051541">
    <property type="entry name" value="PTS_SugarTrans_NitroReg"/>
</dbReference>
<accession>A0A285PDK7</accession>
<dbReference type="AlphaFoldDB" id="A0A285PDK7"/>
<dbReference type="GO" id="GO:0030295">
    <property type="term" value="F:protein kinase activator activity"/>
    <property type="evidence" value="ECO:0007669"/>
    <property type="project" value="TreeGrafter"/>
</dbReference>
<dbReference type="InterPro" id="IPR016152">
    <property type="entry name" value="PTrfase/Anion_transptr"/>
</dbReference>
<organism evidence="2 3">
    <name type="scientific">Terribacillus aidingensis</name>
    <dbReference type="NCBI Taxonomy" id="586416"/>
    <lineage>
        <taxon>Bacteria</taxon>
        <taxon>Bacillati</taxon>
        <taxon>Bacillota</taxon>
        <taxon>Bacilli</taxon>
        <taxon>Bacillales</taxon>
        <taxon>Bacillaceae</taxon>
        <taxon>Terribacillus</taxon>
    </lineage>
</organism>
<dbReference type="Proteomes" id="UP000219356">
    <property type="component" value="Unassembled WGS sequence"/>
</dbReference>
<dbReference type="SUPFAM" id="SSF55804">
    <property type="entry name" value="Phoshotransferase/anion transport protein"/>
    <property type="match status" value="1"/>
</dbReference>
<feature type="domain" description="PTS EIIA type-2" evidence="1">
    <location>
        <begin position="1"/>
        <end position="144"/>
    </location>
</feature>